<dbReference type="OrthoDB" id="10691588at2759"/>
<proteinExistence type="predicted"/>
<keyword evidence="3" id="KW-1185">Reference proteome</keyword>
<gene>
    <name evidence="2" type="ORF">OS493_016211</name>
</gene>
<name>A0A9X0A5D3_9CNID</name>
<feature type="compositionally biased region" description="Polar residues" evidence="1">
    <location>
        <begin position="107"/>
        <end position="117"/>
    </location>
</feature>
<organism evidence="2 3">
    <name type="scientific">Desmophyllum pertusum</name>
    <dbReference type="NCBI Taxonomy" id="174260"/>
    <lineage>
        <taxon>Eukaryota</taxon>
        <taxon>Metazoa</taxon>
        <taxon>Cnidaria</taxon>
        <taxon>Anthozoa</taxon>
        <taxon>Hexacorallia</taxon>
        <taxon>Scleractinia</taxon>
        <taxon>Caryophylliina</taxon>
        <taxon>Caryophylliidae</taxon>
        <taxon>Desmophyllum</taxon>
    </lineage>
</organism>
<comment type="caution">
    <text evidence="2">The sequence shown here is derived from an EMBL/GenBank/DDBJ whole genome shotgun (WGS) entry which is preliminary data.</text>
</comment>
<feature type="region of interest" description="Disordered" evidence="1">
    <location>
        <begin position="29"/>
        <end position="117"/>
    </location>
</feature>
<evidence type="ECO:0000313" key="2">
    <source>
        <dbReference type="EMBL" id="KAJ7391914.1"/>
    </source>
</evidence>
<evidence type="ECO:0000313" key="3">
    <source>
        <dbReference type="Proteomes" id="UP001163046"/>
    </source>
</evidence>
<protein>
    <submittedName>
        <fullName evidence="2">Uncharacterized protein</fullName>
    </submittedName>
</protein>
<reference evidence="2" key="1">
    <citation type="submission" date="2023-01" db="EMBL/GenBank/DDBJ databases">
        <title>Genome assembly of the deep-sea coral Lophelia pertusa.</title>
        <authorList>
            <person name="Herrera S."/>
            <person name="Cordes E."/>
        </authorList>
    </citation>
    <scope>NUCLEOTIDE SEQUENCE</scope>
    <source>
        <strain evidence="2">USNM1676648</strain>
        <tissue evidence="2">Polyp</tissue>
    </source>
</reference>
<dbReference type="AlphaFoldDB" id="A0A9X0A5D3"/>
<sequence length="117" mass="12594">MPSSNSGATWADAKKPAVVVQPKGVLKSDAVSWTHSKQQQQQQTNDCSKPDLPPQTTAKPQPQVKAAADSKPLPAVVTRTKTAHQDPTKRHSLPTYIIEGAERKQPFKTTGTGEAKV</sequence>
<evidence type="ECO:0000256" key="1">
    <source>
        <dbReference type="SAM" id="MobiDB-lite"/>
    </source>
</evidence>
<dbReference type="EMBL" id="MU825404">
    <property type="protein sequence ID" value="KAJ7391914.1"/>
    <property type="molecule type" value="Genomic_DNA"/>
</dbReference>
<dbReference type="Proteomes" id="UP001163046">
    <property type="component" value="Unassembled WGS sequence"/>
</dbReference>
<accession>A0A9X0A5D3</accession>